<dbReference type="Proteomes" id="UP000313359">
    <property type="component" value="Unassembled WGS sequence"/>
</dbReference>
<organism evidence="3 4">
    <name type="scientific">Lentinus tigrinus ALCF2SS1-6</name>
    <dbReference type="NCBI Taxonomy" id="1328759"/>
    <lineage>
        <taxon>Eukaryota</taxon>
        <taxon>Fungi</taxon>
        <taxon>Dikarya</taxon>
        <taxon>Basidiomycota</taxon>
        <taxon>Agaricomycotina</taxon>
        <taxon>Agaricomycetes</taxon>
        <taxon>Polyporales</taxon>
        <taxon>Polyporaceae</taxon>
        <taxon>Lentinus</taxon>
    </lineage>
</organism>
<reference evidence="3" key="1">
    <citation type="journal article" date="2018" name="Genome Biol. Evol.">
        <title>Genomics and development of Lentinus tigrinus, a white-rot wood-decaying mushroom with dimorphic fruiting bodies.</title>
        <authorList>
            <person name="Wu B."/>
            <person name="Xu Z."/>
            <person name="Knudson A."/>
            <person name="Carlson A."/>
            <person name="Chen N."/>
            <person name="Kovaka S."/>
            <person name="LaButti K."/>
            <person name="Lipzen A."/>
            <person name="Pennachio C."/>
            <person name="Riley R."/>
            <person name="Schakwitz W."/>
            <person name="Umezawa K."/>
            <person name="Ohm R.A."/>
            <person name="Grigoriev I.V."/>
            <person name="Nagy L.G."/>
            <person name="Gibbons J."/>
            <person name="Hibbett D."/>
        </authorList>
    </citation>
    <scope>NUCLEOTIDE SEQUENCE [LARGE SCALE GENOMIC DNA]</scope>
    <source>
        <strain evidence="3">ALCF2SS1-6</strain>
    </source>
</reference>
<feature type="transmembrane region" description="Helical" evidence="2">
    <location>
        <begin position="153"/>
        <end position="174"/>
    </location>
</feature>
<keyword evidence="2" id="KW-0812">Transmembrane</keyword>
<evidence type="ECO:0000256" key="2">
    <source>
        <dbReference type="SAM" id="Phobius"/>
    </source>
</evidence>
<evidence type="ECO:0000313" key="4">
    <source>
        <dbReference type="Proteomes" id="UP000313359"/>
    </source>
</evidence>
<name>A0A5C2SRC9_9APHY</name>
<keyword evidence="2" id="KW-1133">Transmembrane helix</keyword>
<sequence length="240" mass="25985">MAMENATRSTESRRRSIDVLESTPTPCKFVIHGPTASTYGMFAPPVADIIITLCIVLYSLMAEAVMDVFSVLLGVALLSSLPLPADRRVTGSFAMTFVLAVAYAEIIFIVFFIRFFGPVILVTFGPQCSTHQLDELFQADFGVWNSRSVGQALLLELIKAIGIALLSLTFRFVAGDEASEILAPGHAFLSMLVGKVIVALVLRAIWLRTGGTLPRVRPHDAETQESSGRCASKLQAMTAC</sequence>
<proteinExistence type="predicted"/>
<keyword evidence="2" id="KW-0472">Membrane</keyword>
<evidence type="ECO:0000313" key="3">
    <source>
        <dbReference type="EMBL" id="RPD65954.1"/>
    </source>
</evidence>
<protein>
    <submittedName>
        <fullName evidence="3">Uncharacterized protein</fullName>
    </submittedName>
</protein>
<dbReference type="OrthoDB" id="10633652at2759"/>
<evidence type="ECO:0000256" key="1">
    <source>
        <dbReference type="SAM" id="MobiDB-lite"/>
    </source>
</evidence>
<accession>A0A5C2SRC9</accession>
<dbReference type="AlphaFoldDB" id="A0A5C2SRC9"/>
<feature type="region of interest" description="Disordered" evidence="1">
    <location>
        <begin position="217"/>
        <end position="240"/>
    </location>
</feature>
<dbReference type="EMBL" id="ML122251">
    <property type="protein sequence ID" value="RPD65954.1"/>
    <property type="molecule type" value="Genomic_DNA"/>
</dbReference>
<feature type="transmembrane region" description="Helical" evidence="2">
    <location>
        <begin position="186"/>
        <end position="207"/>
    </location>
</feature>
<gene>
    <name evidence="3" type="ORF">L227DRAFT_597333</name>
</gene>
<keyword evidence="4" id="KW-1185">Reference proteome</keyword>
<feature type="transmembrane region" description="Helical" evidence="2">
    <location>
        <begin position="91"/>
        <end position="113"/>
    </location>
</feature>